<protein>
    <submittedName>
        <fullName evidence="2">Uncharacterized protein</fullName>
    </submittedName>
</protein>
<name>F7BQ38_CIOIN</name>
<dbReference type="GeneTree" id="ENSGT00940000171127"/>
<dbReference type="Ensembl" id="ENSCINT00000010928.3">
    <property type="protein sequence ID" value="ENSCINP00000010928.3"/>
    <property type="gene ID" value="ENSCING00000005313.3"/>
</dbReference>
<dbReference type="OMA" id="WHEETET"/>
<sequence length="226" mass="25995">MKDTEERKNLKRAIKSRDQPILESSIRDYVKKKSDQSRDELLEKAKKLLEVLKCSKALNKAMANRIIAEIEETIDRIKKNRFDRKELSNEVAAANELLLRLRHIEKLRIEVLELKQSTIAELRSYKSPIPIVHNVMVATYLLLGVQEKETKKWTSVQSLLGKTGKEGLKRRIMTFKENEVSVATARRAQHIIGQDEDLESIRDVSAGAATFYVWAKGMIDEALHDK</sequence>
<evidence type="ECO:0000256" key="1">
    <source>
        <dbReference type="SAM" id="Coils"/>
    </source>
</evidence>
<dbReference type="Proteomes" id="UP000008144">
    <property type="component" value="Chromosome 1"/>
</dbReference>
<keyword evidence="3" id="KW-1185">Reference proteome</keyword>
<feature type="coiled-coil region" evidence="1">
    <location>
        <begin position="60"/>
        <end position="104"/>
    </location>
</feature>
<evidence type="ECO:0000313" key="3">
    <source>
        <dbReference type="Proteomes" id="UP000008144"/>
    </source>
</evidence>
<organism evidence="2 3">
    <name type="scientific">Ciona intestinalis</name>
    <name type="common">Transparent sea squirt</name>
    <name type="synonym">Ascidia intestinalis</name>
    <dbReference type="NCBI Taxonomy" id="7719"/>
    <lineage>
        <taxon>Eukaryota</taxon>
        <taxon>Metazoa</taxon>
        <taxon>Chordata</taxon>
        <taxon>Tunicata</taxon>
        <taxon>Ascidiacea</taxon>
        <taxon>Phlebobranchia</taxon>
        <taxon>Cionidae</taxon>
        <taxon>Ciona</taxon>
    </lineage>
</organism>
<dbReference type="InParanoid" id="F7BQ38"/>
<evidence type="ECO:0000313" key="2">
    <source>
        <dbReference type="Ensembl" id="ENSCINP00000010928.3"/>
    </source>
</evidence>
<accession>F7BQ38</accession>
<reference evidence="2" key="3">
    <citation type="submission" date="2025-08" db="UniProtKB">
        <authorList>
            <consortium name="Ensembl"/>
        </authorList>
    </citation>
    <scope>IDENTIFICATION</scope>
</reference>
<reference evidence="2" key="2">
    <citation type="journal article" date="2008" name="Genome Biol.">
        <title>Improved genome assembly and evidence-based global gene model set for the chordate Ciona intestinalis: new insight into intron and operon populations.</title>
        <authorList>
            <person name="Satou Y."/>
            <person name="Mineta K."/>
            <person name="Ogasawara M."/>
            <person name="Sasakura Y."/>
            <person name="Shoguchi E."/>
            <person name="Ueno K."/>
            <person name="Yamada L."/>
            <person name="Matsumoto J."/>
            <person name="Wasserscheid J."/>
            <person name="Dewar K."/>
            <person name="Wiley G.B."/>
            <person name="Macmil S.L."/>
            <person name="Roe B.A."/>
            <person name="Zeller R.W."/>
            <person name="Hastings K.E."/>
            <person name="Lemaire P."/>
            <person name="Lindquist E."/>
            <person name="Endo T."/>
            <person name="Hotta K."/>
            <person name="Inaba K."/>
        </authorList>
    </citation>
    <scope>NUCLEOTIDE SEQUENCE [LARGE SCALE GENOMIC DNA]</scope>
    <source>
        <strain evidence="2">wild type</strain>
    </source>
</reference>
<dbReference type="Gene3D" id="1.20.920.20">
    <property type="match status" value="1"/>
</dbReference>
<dbReference type="EMBL" id="EAAA01000141">
    <property type="status" value="NOT_ANNOTATED_CDS"/>
    <property type="molecule type" value="Genomic_DNA"/>
</dbReference>
<dbReference type="AlphaFoldDB" id="F7BQ38"/>
<dbReference type="HOGENOM" id="CLU_1224381_0_0_1"/>
<reference evidence="2" key="4">
    <citation type="submission" date="2025-09" db="UniProtKB">
        <authorList>
            <consortium name="Ensembl"/>
        </authorList>
    </citation>
    <scope>IDENTIFICATION</scope>
</reference>
<keyword evidence="1" id="KW-0175">Coiled coil</keyword>
<proteinExistence type="predicted"/>
<reference evidence="3" key="1">
    <citation type="journal article" date="2002" name="Science">
        <title>The draft genome of Ciona intestinalis: insights into chordate and vertebrate origins.</title>
        <authorList>
            <person name="Dehal P."/>
            <person name="Satou Y."/>
            <person name="Campbell R.K."/>
            <person name="Chapman J."/>
            <person name="Degnan B."/>
            <person name="De Tomaso A."/>
            <person name="Davidson B."/>
            <person name="Di Gregorio A."/>
            <person name="Gelpke M."/>
            <person name="Goodstein D.M."/>
            <person name="Harafuji N."/>
            <person name="Hastings K.E."/>
            <person name="Ho I."/>
            <person name="Hotta K."/>
            <person name="Huang W."/>
            <person name="Kawashima T."/>
            <person name="Lemaire P."/>
            <person name="Martinez D."/>
            <person name="Meinertzhagen I.A."/>
            <person name="Necula S."/>
            <person name="Nonaka M."/>
            <person name="Putnam N."/>
            <person name="Rash S."/>
            <person name="Saiga H."/>
            <person name="Satake M."/>
            <person name="Terry A."/>
            <person name="Yamada L."/>
            <person name="Wang H.G."/>
            <person name="Awazu S."/>
            <person name="Azumi K."/>
            <person name="Boore J."/>
            <person name="Branno M."/>
            <person name="Chin-Bow S."/>
            <person name="DeSantis R."/>
            <person name="Doyle S."/>
            <person name="Francino P."/>
            <person name="Keys D.N."/>
            <person name="Haga S."/>
            <person name="Hayashi H."/>
            <person name="Hino K."/>
            <person name="Imai K.S."/>
            <person name="Inaba K."/>
            <person name="Kano S."/>
            <person name="Kobayashi K."/>
            <person name="Kobayashi M."/>
            <person name="Lee B.I."/>
            <person name="Makabe K.W."/>
            <person name="Manohar C."/>
            <person name="Matassi G."/>
            <person name="Medina M."/>
            <person name="Mochizuki Y."/>
            <person name="Mount S."/>
            <person name="Morishita T."/>
            <person name="Miura S."/>
            <person name="Nakayama A."/>
            <person name="Nishizaka S."/>
            <person name="Nomoto H."/>
            <person name="Ohta F."/>
            <person name="Oishi K."/>
            <person name="Rigoutsos I."/>
            <person name="Sano M."/>
            <person name="Sasaki A."/>
            <person name="Sasakura Y."/>
            <person name="Shoguchi E."/>
            <person name="Shin-i T."/>
            <person name="Spagnuolo A."/>
            <person name="Stainier D."/>
            <person name="Suzuki M.M."/>
            <person name="Tassy O."/>
            <person name="Takatori N."/>
            <person name="Tokuoka M."/>
            <person name="Yagi K."/>
            <person name="Yoshizaki F."/>
            <person name="Wada S."/>
            <person name="Zhang C."/>
            <person name="Hyatt P.D."/>
            <person name="Larimer F."/>
            <person name="Detter C."/>
            <person name="Doggett N."/>
            <person name="Glavina T."/>
            <person name="Hawkins T."/>
            <person name="Richardson P."/>
            <person name="Lucas S."/>
            <person name="Kohara Y."/>
            <person name="Levine M."/>
            <person name="Satoh N."/>
            <person name="Rokhsar D.S."/>
        </authorList>
    </citation>
    <scope>NUCLEOTIDE SEQUENCE [LARGE SCALE GENOMIC DNA]</scope>
</reference>